<gene>
    <name evidence="2" type="ORF">CPB83DRAFT_862054</name>
</gene>
<evidence type="ECO:0000313" key="2">
    <source>
        <dbReference type="EMBL" id="KAF9523985.1"/>
    </source>
</evidence>
<accession>A0A9P6JKM4</accession>
<dbReference type="Proteomes" id="UP000807306">
    <property type="component" value="Unassembled WGS sequence"/>
</dbReference>
<dbReference type="OrthoDB" id="3050646at2759"/>
<protein>
    <submittedName>
        <fullName evidence="2">Uncharacterized protein</fullName>
    </submittedName>
</protein>
<dbReference type="EMBL" id="MU157907">
    <property type="protein sequence ID" value="KAF9523985.1"/>
    <property type="molecule type" value="Genomic_DNA"/>
</dbReference>
<feature type="region of interest" description="Disordered" evidence="1">
    <location>
        <begin position="1"/>
        <end position="23"/>
    </location>
</feature>
<sequence>MSTSASTKPAIAQGTASTSAVTSPIPVSSPELLGKEIPSAKGRFEIAVESVYYYPEETSICAAVLLRTWFSLGNKQLKFANCPISVHALATDTDDKTLDIREYFPPYDERVQVKYNKGRKRWYIDPAVKAMEVEVSVGGYEKERTDHEATTISLKAQRIQRRPQRIEWHYKDSEESGCYPEAVDLLIVIAKSDPGDATWFEFQLKLTKDLKVDVHGIGWEFRFGGIPDPGQDGWHFDIRGQYRSAEAKKARESIKPTVVAEVGLKAAARSFLQSQKPPVWLSKSSKGE</sequence>
<feature type="compositionally biased region" description="Polar residues" evidence="1">
    <location>
        <begin position="14"/>
        <end position="23"/>
    </location>
</feature>
<evidence type="ECO:0000313" key="3">
    <source>
        <dbReference type="Proteomes" id="UP000807306"/>
    </source>
</evidence>
<dbReference type="AlphaFoldDB" id="A0A9P6JKM4"/>
<reference evidence="2" key="1">
    <citation type="submission" date="2020-11" db="EMBL/GenBank/DDBJ databases">
        <authorList>
            <consortium name="DOE Joint Genome Institute"/>
            <person name="Ahrendt S."/>
            <person name="Riley R."/>
            <person name="Andreopoulos W."/>
            <person name="Labutti K."/>
            <person name="Pangilinan J."/>
            <person name="Ruiz-Duenas F.J."/>
            <person name="Barrasa J.M."/>
            <person name="Sanchez-Garcia M."/>
            <person name="Camarero S."/>
            <person name="Miyauchi S."/>
            <person name="Serrano A."/>
            <person name="Linde D."/>
            <person name="Babiker R."/>
            <person name="Drula E."/>
            <person name="Ayuso-Fernandez I."/>
            <person name="Pacheco R."/>
            <person name="Padilla G."/>
            <person name="Ferreira P."/>
            <person name="Barriuso J."/>
            <person name="Kellner H."/>
            <person name="Castanera R."/>
            <person name="Alfaro M."/>
            <person name="Ramirez L."/>
            <person name="Pisabarro A.G."/>
            <person name="Kuo A."/>
            <person name="Tritt A."/>
            <person name="Lipzen A."/>
            <person name="He G."/>
            <person name="Yan M."/>
            <person name="Ng V."/>
            <person name="Cullen D."/>
            <person name="Martin F."/>
            <person name="Rosso M.-N."/>
            <person name="Henrissat B."/>
            <person name="Hibbett D."/>
            <person name="Martinez A.T."/>
            <person name="Grigoriev I.V."/>
        </authorList>
    </citation>
    <scope>NUCLEOTIDE SEQUENCE</scope>
    <source>
        <strain evidence="2">CBS 506.95</strain>
    </source>
</reference>
<evidence type="ECO:0000256" key="1">
    <source>
        <dbReference type="SAM" id="MobiDB-lite"/>
    </source>
</evidence>
<name>A0A9P6JKM4_9AGAR</name>
<keyword evidence="3" id="KW-1185">Reference proteome</keyword>
<organism evidence="2 3">
    <name type="scientific">Crepidotus variabilis</name>
    <dbReference type="NCBI Taxonomy" id="179855"/>
    <lineage>
        <taxon>Eukaryota</taxon>
        <taxon>Fungi</taxon>
        <taxon>Dikarya</taxon>
        <taxon>Basidiomycota</taxon>
        <taxon>Agaricomycotina</taxon>
        <taxon>Agaricomycetes</taxon>
        <taxon>Agaricomycetidae</taxon>
        <taxon>Agaricales</taxon>
        <taxon>Agaricineae</taxon>
        <taxon>Crepidotaceae</taxon>
        <taxon>Crepidotus</taxon>
    </lineage>
</organism>
<proteinExistence type="predicted"/>
<comment type="caution">
    <text evidence="2">The sequence shown here is derived from an EMBL/GenBank/DDBJ whole genome shotgun (WGS) entry which is preliminary data.</text>
</comment>